<evidence type="ECO:0000313" key="2">
    <source>
        <dbReference type="EMBL" id="MCO0832236.1"/>
    </source>
</evidence>
<sequence>MTKKMWIGLTLIALGLAVAATAYFQEGIPGRVYWNNGAVYLSDKEDKAQADVTPDSVMSYKEEVKRLQVSSKGADIVIRKGDRFSVVVDRPEKPYITVSAMDGLVKVTGDEHSDWSLGVGNTTSHRIIIEVPSDVTLNQLDLVNASGDLTVKNVKANEMLLQNSAGNINVSDCKVEQSGFVVSRSGDITFKKTALPKVKAFSRFGDLSISSDYQNVAAKDATFSASSSNGDITLK</sequence>
<feature type="domain" description="DUF4097" evidence="1">
    <location>
        <begin position="64"/>
        <end position="233"/>
    </location>
</feature>
<dbReference type="RefSeq" id="WP_252443205.1">
    <property type="nucleotide sequence ID" value="NZ_JAMWYK010000003.1"/>
</dbReference>
<organism evidence="2 3">
    <name type="scientific">Fructobacillus apis</name>
    <dbReference type="NCBI Taxonomy" id="2935017"/>
    <lineage>
        <taxon>Bacteria</taxon>
        <taxon>Bacillati</taxon>
        <taxon>Bacillota</taxon>
        <taxon>Bacilli</taxon>
        <taxon>Lactobacillales</taxon>
        <taxon>Lactobacillaceae</taxon>
        <taxon>Fructobacillus</taxon>
    </lineage>
</organism>
<evidence type="ECO:0000313" key="3">
    <source>
        <dbReference type="Proteomes" id="UP001523234"/>
    </source>
</evidence>
<name>A0ABT0ZQG1_9LACO</name>
<gene>
    <name evidence="2" type="ORF">NFX39_03920</name>
</gene>
<dbReference type="Proteomes" id="UP001523234">
    <property type="component" value="Unassembled WGS sequence"/>
</dbReference>
<proteinExistence type="predicted"/>
<dbReference type="Gene3D" id="2.160.20.120">
    <property type="match status" value="1"/>
</dbReference>
<protein>
    <submittedName>
        <fullName evidence="2">DUF4097 domain-containing protein</fullName>
    </submittedName>
</protein>
<reference evidence="2 3" key="1">
    <citation type="submission" date="2022-06" db="EMBL/GenBank/DDBJ databases">
        <title>Fructobacillus taiwanensis sp. nov., isolated from the honeybee.</title>
        <authorList>
            <person name="Chen Y.-S."/>
            <person name="Wang L.-T."/>
            <person name="Lee Y.-S."/>
            <person name="Chang Y.-C."/>
            <person name="Wu H.-C."/>
            <person name="Liao C.-Y."/>
            <person name="Chen W.-H."/>
            <person name="Deng J.-N."/>
            <person name="Wang Y.-H."/>
        </authorList>
    </citation>
    <scope>NUCLEOTIDE SEQUENCE [LARGE SCALE GENOMIC DNA]</scope>
    <source>
        <strain evidence="2 3">W13</strain>
    </source>
</reference>
<comment type="caution">
    <text evidence="2">The sequence shown here is derived from an EMBL/GenBank/DDBJ whole genome shotgun (WGS) entry which is preliminary data.</text>
</comment>
<dbReference type="Pfam" id="PF13349">
    <property type="entry name" value="DUF4097"/>
    <property type="match status" value="1"/>
</dbReference>
<accession>A0ABT0ZQG1</accession>
<keyword evidence="3" id="KW-1185">Reference proteome</keyword>
<dbReference type="InterPro" id="IPR025164">
    <property type="entry name" value="Toastrack_DUF4097"/>
</dbReference>
<evidence type="ECO:0000259" key="1">
    <source>
        <dbReference type="Pfam" id="PF13349"/>
    </source>
</evidence>
<dbReference type="EMBL" id="JAMWYK010000003">
    <property type="protein sequence ID" value="MCO0832236.1"/>
    <property type="molecule type" value="Genomic_DNA"/>
</dbReference>